<dbReference type="InterPro" id="IPR016186">
    <property type="entry name" value="C-type_lectin-like/link_sf"/>
</dbReference>
<dbReference type="AlphaFoldDB" id="A0AAE0GJU5"/>
<protein>
    <recommendedName>
        <fullName evidence="4">C-type lectin domain-containing protein</fullName>
    </recommendedName>
</protein>
<evidence type="ECO:0000313" key="3">
    <source>
        <dbReference type="Proteomes" id="UP001190700"/>
    </source>
</evidence>
<evidence type="ECO:0008006" key="4">
    <source>
        <dbReference type="Google" id="ProtNLM"/>
    </source>
</evidence>
<gene>
    <name evidence="2" type="ORF">CYMTET_12537</name>
</gene>
<keyword evidence="3" id="KW-1185">Reference proteome</keyword>
<keyword evidence="1" id="KW-0472">Membrane</keyword>
<evidence type="ECO:0000313" key="2">
    <source>
        <dbReference type="EMBL" id="KAK3279584.1"/>
    </source>
</evidence>
<dbReference type="SUPFAM" id="SSF56436">
    <property type="entry name" value="C-type lectin-like"/>
    <property type="match status" value="1"/>
</dbReference>
<organism evidence="2 3">
    <name type="scientific">Cymbomonas tetramitiformis</name>
    <dbReference type="NCBI Taxonomy" id="36881"/>
    <lineage>
        <taxon>Eukaryota</taxon>
        <taxon>Viridiplantae</taxon>
        <taxon>Chlorophyta</taxon>
        <taxon>Pyramimonadophyceae</taxon>
        <taxon>Pyramimonadales</taxon>
        <taxon>Pyramimonadaceae</taxon>
        <taxon>Cymbomonas</taxon>
    </lineage>
</organism>
<reference evidence="2 3" key="1">
    <citation type="journal article" date="2015" name="Genome Biol. Evol.">
        <title>Comparative Genomics of a Bacterivorous Green Alga Reveals Evolutionary Causalities and Consequences of Phago-Mixotrophic Mode of Nutrition.</title>
        <authorList>
            <person name="Burns J.A."/>
            <person name="Paasch A."/>
            <person name="Narechania A."/>
            <person name="Kim E."/>
        </authorList>
    </citation>
    <scope>NUCLEOTIDE SEQUENCE [LARGE SCALE GENOMIC DNA]</scope>
    <source>
        <strain evidence="2 3">PLY_AMNH</strain>
    </source>
</reference>
<comment type="caution">
    <text evidence="2">The sequence shown here is derived from an EMBL/GenBank/DDBJ whole genome shotgun (WGS) entry which is preliminary data.</text>
</comment>
<feature type="non-terminal residue" evidence="2">
    <location>
        <position position="96"/>
    </location>
</feature>
<name>A0AAE0GJU5_9CHLO</name>
<proteinExistence type="predicted"/>
<sequence length="96" mass="10207">MLPSSSALLVYPRLKPSFPIWFFSLLCSLLFDVIVVQGSLTCDAAWTLSDGSCFRYYSSGATFANAETNCANARFGAHLATITSATQNTAAANLAS</sequence>
<dbReference type="Proteomes" id="UP001190700">
    <property type="component" value="Unassembled WGS sequence"/>
</dbReference>
<accession>A0AAE0GJU5</accession>
<keyword evidence="1" id="KW-0812">Transmembrane</keyword>
<dbReference type="InterPro" id="IPR016187">
    <property type="entry name" value="CTDL_fold"/>
</dbReference>
<feature type="transmembrane region" description="Helical" evidence="1">
    <location>
        <begin position="20"/>
        <end position="40"/>
    </location>
</feature>
<keyword evidence="1" id="KW-1133">Transmembrane helix</keyword>
<dbReference type="Gene3D" id="3.10.100.10">
    <property type="entry name" value="Mannose-Binding Protein A, subunit A"/>
    <property type="match status" value="1"/>
</dbReference>
<evidence type="ECO:0000256" key="1">
    <source>
        <dbReference type="SAM" id="Phobius"/>
    </source>
</evidence>
<dbReference type="EMBL" id="LGRX02004782">
    <property type="protein sequence ID" value="KAK3279584.1"/>
    <property type="molecule type" value="Genomic_DNA"/>
</dbReference>